<dbReference type="Gene3D" id="2.40.30.170">
    <property type="match status" value="1"/>
</dbReference>
<proteinExistence type="inferred from homology"/>
<dbReference type="STRING" id="371731.Rsw2DRAFT_0344"/>
<reference evidence="6 7" key="1">
    <citation type="submission" date="2009-08" db="EMBL/GenBank/DDBJ databases">
        <title>The draft genome of Rhodobacter sp. SW2.</title>
        <authorList>
            <consortium name="US DOE Joint Genome Institute (JGI-PGF)"/>
            <person name="Lucas S."/>
            <person name="Copeland A."/>
            <person name="Lapidus A."/>
            <person name="Glavina del Rio T."/>
            <person name="Tice H."/>
            <person name="Bruce D."/>
            <person name="Goodwin L."/>
            <person name="Pitluck S."/>
            <person name="Larimer F."/>
            <person name="Land M.L."/>
            <person name="Hauser L."/>
            <person name="Emerson D."/>
        </authorList>
    </citation>
    <scope>NUCLEOTIDE SEQUENCE [LARGE SCALE GENOMIC DNA]</scope>
    <source>
        <strain evidence="6 7">SW2</strain>
    </source>
</reference>
<dbReference type="EMBL" id="ACYY01000002">
    <property type="protein sequence ID" value="EEW26541.1"/>
    <property type="molecule type" value="Genomic_DNA"/>
</dbReference>
<dbReference type="InterPro" id="IPR006143">
    <property type="entry name" value="RND_pump_MFP"/>
</dbReference>
<evidence type="ECO:0000256" key="2">
    <source>
        <dbReference type="SAM" id="Coils"/>
    </source>
</evidence>
<evidence type="ECO:0000256" key="3">
    <source>
        <dbReference type="SAM" id="SignalP"/>
    </source>
</evidence>
<evidence type="ECO:0000313" key="7">
    <source>
        <dbReference type="Proteomes" id="UP000010121"/>
    </source>
</evidence>
<evidence type="ECO:0000313" key="6">
    <source>
        <dbReference type="EMBL" id="EEW26541.1"/>
    </source>
</evidence>
<dbReference type="Gene3D" id="1.10.287.470">
    <property type="entry name" value="Helix hairpin bin"/>
    <property type="match status" value="1"/>
</dbReference>
<dbReference type="NCBIfam" id="TIGR01730">
    <property type="entry name" value="RND_mfp"/>
    <property type="match status" value="1"/>
</dbReference>
<dbReference type="PANTHER" id="PTHR30469">
    <property type="entry name" value="MULTIDRUG RESISTANCE PROTEIN MDTA"/>
    <property type="match status" value="1"/>
</dbReference>
<gene>
    <name evidence="6" type="ORF">Rsw2DRAFT_0344</name>
</gene>
<dbReference type="Proteomes" id="UP000010121">
    <property type="component" value="Unassembled WGS sequence"/>
</dbReference>
<dbReference type="InterPro" id="IPR058637">
    <property type="entry name" value="YknX-like_C"/>
</dbReference>
<accession>C8RX16</accession>
<dbReference type="Pfam" id="PF25954">
    <property type="entry name" value="Beta-barrel_RND_2"/>
    <property type="match status" value="1"/>
</dbReference>
<keyword evidence="2" id="KW-0175">Coiled coil</keyword>
<evidence type="ECO:0000259" key="4">
    <source>
        <dbReference type="Pfam" id="PF25954"/>
    </source>
</evidence>
<dbReference type="RefSeq" id="WP_008027419.1">
    <property type="nucleotide sequence ID" value="NZ_ACYY01000002.1"/>
</dbReference>
<sequence length="386" mass="39638">MMRLPIAAVLSLLALPVFAQTEIPPAAPVLPAITVSTVGSALLRDRVLASGLVGPVEQVQVQPLIEGQPIQTLAADVGDTVAAGQVLAVLSGTALDLQKSQFLASLAAARATIAQAEAQLLEATSSADEAQRVNVRTAKLKEQGSASQAAADQAQAAAISATARVSVATQSLEAARAQLALVQAQLDNVELQRSRTQVVAPVAGEVIARNAQVGSVASAAGSPMFVLIRDGALELRADIAERDLLRLVPGQTATMQAVGSDEPLTGTVRLVEPSIDTVTRLGRARISIDAPDRLRDGMFVDAEILVAERQALAVPVTAVGSSAEGATVMRVQQGQVSRVPVVTGIRDAGLVEIVSGLAAGDLVVTKAAAFVRDGDRVNPVPAPMTN</sequence>
<feature type="domain" description="YknX-like C-terminal permuted SH3-like" evidence="5">
    <location>
        <begin position="311"/>
        <end position="378"/>
    </location>
</feature>
<feature type="chain" id="PRO_5002991682" evidence="3">
    <location>
        <begin position="20"/>
        <end position="386"/>
    </location>
</feature>
<dbReference type="SUPFAM" id="SSF111369">
    <property type="entry name" value="HlyD-like secretion proteins"/>
    <property type="match status" value="1"/>
</dbReference>
<dbReference type="PANTHER" id="PTHR30469:SF15">
    <property type="entry name" value="HLYD FAMILY OF SECRETION PROTEINS"/>
    <property type="match status" value="1"/>
</dbReference>
<feature type="domain" description="CusB-like beta-barrel" evidence="4">
    <location>
        <begin position="235"/>
        <end position="303"/>
    </location>
</feature>
<evidence type="ECO:0000259" key="5">
    <source>
        <dbReference type="Pfam" id="PF25989"/>
    </source>
</evidence>
<organism evidence="6 7">
    <name type="scientific">Rhodobacter ferrooxidans</name>
    <dbReference type="NCBI Taxonomy" id="371731"/>
    <lineage>
        <taxon>Bacteria</taxon>
        <taxon>Pseudomonadati</taxon>
        <taxon>Pseudomonadota</taxon>
        <taxon>Alphaproteobacteria</taxon>
        <taxon>Rhodobacterales</taxon>
        <taxon>Rhodobacter group</taxon>
        <taxon>Rhodobacter</taxon>
    </lineage>
</organism>
<name>C8RX16_9RHOB</name>
<dbReference type="AlphaFoldDB" id="C8RX16"/>
<keyword evidence="3" id="KW-0732">Signal</keyword>
<dbReference type="OrthoDB" id="7422354at2"/>
<dbReference type="GO" id="GO:0015562">
    <property type="term" value="F:efflux transmembrane transporter activity"/>
    <property type="evidence" value="ECO:0007669"/>
    <property type="project" value="TreeGrafter"/>
</dbReference>
<comment type="similarity">
    <text evidence="1">Belongs to the membrane fusion protein (MFP) (TC 8.A.1) family.</text>
</comment>
<dbReference type="eggNOG" id="COG0845">
    <property type="taxonomic scope" value="Bacteria"/>
</dbReference>
<evidence type="ECO:0000256" key="1">
    <source>
        <dbReference type="ARBA" id="ARBA00009477"/>
    </source>
</evidence>
<dbReference type="Gene3D" id="2.40.50.100">
    <property type="match status" value="1"/>
</dbReference>
<feature type="coiled-coil region" evidence="2">
    <location>
        <begin position="106"/>
        <end position="133"/>
    </location>
</feature>
<protein>
    <submittedName>
        <fullName evidence="6">Efflux transporter, RND family, MFP subunit</fullName>
    </submittedName>
</protein>
<comment type="caution">
    <text evidence="6">The sequence shown here is derived from an EMBL/GenBank/DDBJ whole genome shotgun (WGS) entry which is preliminary data.</text>
</comment>
<dbReference type="InterPro" id="IPR058792">
    <property type="entry name" value="Beta-barrel_RND_2"/>
</dbReference>
<dbReference type="Pfam" id="PF25989">
    <property type="entry name" value="YknX_C"/>
    <property type="match status" value="1"/>
</dbReference>
<dbReference type="Gene3D" id="2.40.420.20">
    <property type="match status" value="1"/>
</dbReference>
<feature type="signal peptide" evidence="3">
    <location>
        <begin position="1"/>
        <end position="19"/>
    </location>
</feature>
<dbReference type="GO" id="GO:1990281">
    <property type="term" value="C:efflux pump complex"/>
    <property type="evidence" value="ECO:0007669"/>
    <property type="project" value="TreeGrafter"/>
</dbReference>
<keyword evidence="7" id="KW-1185">Reference proteome</keyword>